<feature type="domain" description="RiboL-PSP-HEPN" evidence="1">
    <location>
        <begin position="17"/>
        <end position="199"/>
    </location>
</feature>
<dbReference type="Pfam" id="PF18735">
    <property type="entry name" value="HEPN_RiboL-PSP"/>
    <property type="match status" value="1"/>
</dbReference>
<sequence>MKAFKSGSQLETFLTDQLVWRRKELHDLKTLVRNKEKSTEIRPLIKGGIVLAYSHWEGYVKETSEAYLSYVSFREPKKNEIASNFLALYIVDKVRKAKKLSECVEDIISLINIPDGKCPIPKDIINSESNLNSEVLEKIMNQIGLDFSFFETKRRFLDQSVLGLRNPIAHGEQRMLEIDEYIRIADFVIELMEHYRTLLQDAIEKKLYLRNKNS</sequence>
<organism evidence="2">
    <name type="scientific">termite gut metagenome</name>
    <dbReference type="NCBI Taxonomy" id="433724"/>
    <lineage>
        <taxon>unclassified sequences</taxon>
        <taxon>metagenomes</taxon>
        <taxon>organismal metagenomes</taxon>
    </lineage>
</organism>
<accession>A0A5J4SRI8</accession>
<protein>
    <recommendedName>
        <fullName evidence="1">RiboL-PSP-HEPN domain-containing protein</fullName>
    </recommendedName>
</protein>
<dbReference type="InterPro" id="IPR041519">
    <property type="entry name" value="HEPN_RiboL-PSP"/>
</dbReference>
<reference evidence="2" key="1">
    <citation type="submission" date="2019-03" db="EMBL/GenBank/DDBJ databases">
        <title>Single cell metagenomics reveals metabolic interactions within the superorganism composed of flagellate Streblomastix strix and complex community of Bacteroidetes bacteria on its surface.</title>
        <authorList>
            <person name="Treitli S.C."/>
            <person name="Kolisko M."/>
            <person name="Husnik F."/>
            <person name="Keeling P."/>
            <person name="Hampl V."/>
        </authorList>
    </citation>
    <scope>NUCLEOTIDE SEQUENCE</scope>
    <source>
        <strain evidence="2">STM</strain>
    </source>
</reference>
<proteinExistence type="predicted"/>
<dbReference type="AlphaFoldDB" id="A0A5J4SRI8"/>
<dbReference type="EMBL" id="SNRY01000060">
    <property type="protein sequence ID" value="KAA6348794.1"/>
    <property type="molecule type" value="Genomic_DNA"/>
</dbReference>
<name>A0A5J4SRI8_9ZZZZ</name>
<evidence type="ECO:0000313" key="2">
    <source>
        <dbReference type="EMBL" id="KAA6348794.1"/>
    </source>
</evidence>
<evidence type="ECO:0000259" key="1">
    <source>
        <dbReference type="Pfam" id="PF18735"/>
    </source>
</evidence>
<comment type="caution">
    <text evidence="2">The sequence shown here is derived from an EMBL/GenBank/DDBJ whole genome shotgun (WGS) entry which is preliminary data.</text>
</comment>
<gene>
    <name evidence="2" type="ORF">EZS27_003772</name>
</gene>